<evidence type="ECO:0000256" key="4">
    <source>
        <dbReference type="ARBA" id="ARBA00022989"/>
    </source>
</evidence>
<dbReference type="RefSeq" id="WP_190135799.1">
    <property type="nucleotide sequence ID" value="NZ_BNBT01000025.1"/>
</dbReference>
<feature type="transmembrane region" description="Helical" evidence="6">
    <location>
        <begin position="257"/>
        <end position="279"/>
    </location>
</feature>
<feature type="transmembrane region" description="Helical" evidence="6">
    <location>
        <begin position="112"/>
        <end position="135"/>
    </location>
</feature>
<dbReference type="InterPro" id="IPR036259">
    <property type="entry name" value="MFS_trans_sf"/>
</dbReference>
<organism evidence="8 9">
    <name type="scientific">Streptomyces longispororuber</name>
    <dbReference type="NCBI Taxonomy" id="68230"/>
    <lineage>
        <taxon>Bacteria</taxon>
        <taxon>Bacillati</taxon>
        <taxon>Actinomycetota</taxon>
        <taxon>Actinomycetes</taxon>
        <taxon>Kitasatosporales</taxon>
        <taxon>Streptomycetaceae</taxon>
        <taxon>Streptomyces</taxon>
    </lineage>
</organism>
<evidence type="ECO:0000256" key="6">
    <source>
        <dbReference type="SAM" id="Phobius"/>
    </source>
</evidence>
<evidence type="ECO:0000313" key="8">
    <source>
        <dbReference type="EMBL" id="GHE53015.1"/>
    </source>
</evidence>
<protein>
    <submittedName>
        <fullName evidence="8">MFS transporter</fullName>
    </submittedName>
</protein>
<reference evidence="8" key="1">
    <citation type="journal article" date="2014" name="Int. J. Syst. Evol. Microbiol.">
        <title>Complete genome sequence of Corynebacterium casei LMG S-19264T (=DSM 44701T), isolated from a smear-ripened cheese.</title>
        <authorList>
            <consortium name="US DOE Joint Genome Institute (JGI-PGF)"/>
            <person name="Walter F."/>
            <person name="Albersmeier A."/>
            <person name="Kalinowski J."/>
            <person name="Ruckert C."/>
        </authorList>
    </citation>
    <scope>NUCLEOTIDE SEQUENCE</scope>
    <source>
        <strain evidence="8">JCM 4784</strain>
    </source>
</reference>
<keyword evidence="3 6" id="KW-0812">Transmembrane</keyword>
<feature type="transmembrane region" description="Helical" evidence="6">
    <location>
        <begin position="155"/>
        <end position="172"/>
    </location>
</feature>
<comment type="caution">
    <text evidence="8">The sequence shown here is derived from an EMBL/GenBank/DDBJ whole genome shotgun (WGS) entry which is preliminary data.</text>
</comment>
<sequence>MTTAGAPKTRHRLLRNRDFQLLVWGQGLSALGTGAAALTLPLLVLAETGSPLRVGLVEAVWTGAVAVACLAAGTLADRFDRRALMLWCEYGRVAVSAAFAAAVALGHTTLPVLFGAGVLLGLLTAPFSTAGLASLPKLVPADRLAAALAVTRVRGQLAALLGPLAGGALFAVGRSLPFWLNAASFLVSAATVHALRTPLDAAERAEPRWWAAFRDGVRFLWRDQVLRRLTLIASAQAFAVDGIALTVVVVSREHGTSGLTIGLLYDCWAAGALAGALLAPRLVDRVPYRTVLLASGAVCSLVVPPMALSAAPAALAPLLAVCATAVAASGSVMTYAQVVRTPDTLQGRVHSGIALLLLAAPPLGSALAGLLLERLPDAVPYLAFGGLLLLLTLATSQMPPTSTVSPRPA</sequence>
<feature type="transmembrane region" description="Helical" evidence="6">
    <location>
        <begin position="314"/>
        <end position="339"/>
    </location>
</feature>
<evidence type="ECO:0000256" key="3">
    <source>
        <dbReference type="ARBA" id="ARBA00022692"/>
    </source>
</evidence>
<comment type="subcellular location">
    <subcellularLocation>
        <location evidence="1">Cell membrane</location>
        <topology evidence="1">Multi-pass membrane protein</topology>
    </subcellularLocation>
</comment>
<proteinExistence type="predicted"/>
<reference evidence="8" key="2">
    <citation type="submission" date="2020-09" db="EMBL/GenBank/DDBJ databases">
        <authorList>
            <person name="Sun Q."/>
            <person name="Ohkuma M."/>
        </authorList>
    </citation>
    <scope>NUCLEOTIDE SEQUENCE</scope>
    <source>
        <strain evidence="8">JCM 4784</strain>
    </source>
</reference>
<dbReference type="EMBL" id="BNBT01000025">
    <property type="protein sequence ID" value="GHE53015.1"/>
    <property type="molecule type" value="Genomic_DNA"/>
</dbReference>
<dbReference type="PROSITE" id="PS50850">
    <property type="entry name" value="MFS"/>
    <property type="match status" value="1"/>
</dbReference>
<dbReference type="GO" id="GO:0005886">
    <property type="term" value="C:plasma membrane"/>
    <property type="evidence" value="ECO:0007669"/>
    <property type="project" value="UniProtKB-SubCell"/>
</dbReference>
<feature type="transmembrane region" description="Helical" evidence="6">
    <location>
        <begin position="52"/>
        <end position="72"/>
    </location>
</feature>
<dbReference type="SUPFAM" id="SSF103473">
    <property type="entry name" value="MFS general substrate transporter"/>
    <property type="match status" value="1"/>
</dbReference>
<dbReference type="CDD" id="cd06173">
    <property type="entry name" value="MFS_MefA_like"/>
    <property type="match status" value="1"/>
</dbReference>
<accession>A0A918ZHD6</accession>
<evidence type="ECO:0000256" key="5">
    <source>
        <dbReference type="ARBA" id="ARBA00023136"/>
    </source>
</evidence>
<feature type="transmembrane region" description="Helical" evidence="6">
    <location>
        <begin position="84"/>
        <end position="106"/>
    </location>
</feature>
<dbReference type="InterPro" id="IPR020846">
    <property type="entry name" value="MFS_dom"/>
</dbReference>
<feature type="transmembrane region" description="Helical" evidence="6">
    <location>
        <begin position="378"/>
        <end position="395"/>
    </location>
</feature>
<dbReference type="Pfam" id="PF07690">
    <property type="entry name" value="MFS_1"/>
    <property type="match status" value="1"/>
</dbReference>
<keyword evidence="2" id="KW-1003">Cell membrane</keyword>
<gene>
    <name evidence="8" type="ORF">GCM10018785_23200</name>
</gene>
<evidence type="ECO:0000313" key="9">
    <source>
        <dbReference type="Proteomes" id="UP000608024"/>
    </source>
</evidence>
<feature type="domain" description="Major facilitator superfamily (MFS) profile" evidence="7">
    <location>
        <begin position="18"/>
        <end position="403"/>
    </location>
</feature>
<dbReference type="Gene3D" id="1.20.1250.20">
    <property type="entry name" value="MFS general substrate transporter like domains"/>
    <property type="match status" value="1"/>
</dbReference>
<keyword evidence="5 6" id="KW-0472">Membrane</keyword>
<feature type="transmembrane region" description="Helical" evidence="6">
    <location>
        <begin position="21"/>
        <end position="46"/>
    </location>
</feature>
<feature type="transmembrane region" description="Helical" evidence="6">
    <location>
        <begin position="351"/>
        <end position="372"/>
    </location>
</feature>
<name>A0A918ZHD6_9ACTN</name>
<feature type="transmembrane region" description="Helical" evidence="6">
    <location>
        <begin position="291"/>
        <end position="308"/>
    </location>
</feature>
<dbReference type="PANTHER" id="PTHR23513">
    <property type="entry name" value="INTEGRAL MEMBRANE EFFLUX PROTEIN-RELATED"/>
    <property type="match status" value="1"/>
</dbReference>
<dbReference type="InterPro" id="IPR011701">
    <property type="entry name" value="MFS"/>
</dbReference>
<keyword evidence="9" id="KW-1185">Reference proteome</keyword>
<dbReference type="PANTHER" id="PTHR23513:SF18">
    <property type="entry name" value="INTEGRAL MEMBRANE PROTEIN"/>
    <property type="match status" value="1"/>
</dbReference>
<evidence type="ECO:0000259" key="7">
    <source>
        <dbReference type="PROSITE" id="PS50850"/>
    </source>
</evidence>
<dbReference type="GO" id="GO:0022857">
    <property type="term" value="F:transmembrane transporter activity"/>
    <property type="evidence" value="ECO:0007669"/>
    <property type="project" value="InterPro"/>
</dbReference>
<dbReference type="AlphaFoldDB" id="A0A918ZHD6"/>
<feature type="transmembrane region" description="Helical" evidence="6">
    <location>
        <begin position="229"/>
        <end position="251"/>
    </location>
</feature>
<dbReference type="Proteomes" id="UP000608024">
    <property type="component" value="Unassembled WGS sequence"/>
</dbReference>
<evidence type="ECO:0000256" key="1">
    <source>
        <dbReference type="ARBA" id="ARBA00004651"/>
    </source>
</evidence>
<evidence type="ECO:0000256" key="2">
    <source>
        <dbReference type="ARBA" id="ARBA00022475"/>
    </source>
</evidence>
<keyword evidence="4 6" id="KW-1133">Transmembrane helix</keyword>